<dbReference type="InterPro" id="IPR000626">
    <property type="entry name" value="Ubiquitin-like_dom"/>
</dbReference>
<dbReference type="EMBL" id="JAFCIX010000063">
    <property type="protein sequence ID" value="KAH6599627.1"/>
    <property type="molecule type" value="Genomic_DNA"/>
</dbReference>
<keyword evidence="4" id="KW-1185">Reference proteome</keyword>
<comment type="caution">
    <text evidence="3">The sequence shown here is derived from an EMBL/GenBank/DDBJ whole genome shotgun (WGS) entry which is preliminary data.</text>
</comment>
<dbReference type="CDD" id="cd16116">
    <property type="entry name" value="Ubl_Smt3_like"/>
    <property type="match status" value="1"/>
</dbReference>
<feature type="region of interest" description="Disordered" evidence="1">
    <location>
        <begin position="1"/>
        <end position="29"/>
    </location>
</feature>
<dbReference type="SUPFAM" id="SSF54236">
    <property type="entry name" value="Ubiquitin-like"/>
    <property type="match status" value="1"/>
</dbReference>
<evidence type="ECO:0000259" key="2">
    <source>
        <dbReference type="PROSITE" id="PS50053"/>
    </source>
</evidence>
<evidence type="ECO:0000313" key="3">
    <source>
        <dbReference type="EMBL" id="KAH6599627.1"/>
    </source>
</evidence>
<accession>A0ABQ8FK25</accession>
<protein>
    <recommendedName>
        <fullName evidence="2">Ubiquitin-like domain-containing protein</fullName>
    </recommendedName>
</protein>
<gene>
    <name evidence="3" type="ORF">BASA50_002969</name>
</gene>
<reference evidence="3 4" key="1">
    <citation type="submission" date="2021-02" db="EMBL/GenBank/DDBJ databases">
        <title>Variation within the Batrachochytrium salamandrivorans European outbreak.</title>
        <authorList>
            <person name="Kelly M."/>
            <person name="Pasmans F."/>
            <person name="Shea T.P."/>
            <person name="Munoz J.F."/>
            <person name="Carranza S."/>
            <person name="Cuomo C.A."/>
            <person name="Martel A."/>
        </authorList>
    </citation>
    <scope>NUCLEOTIDE SEQUENCE [LARGE SCALE GENOMIC DNA]</scope>
    <source>
        <strain evidence="3 4">AMFP18/2</strain>
    </source>
</reference>
<feature type="compositionally biased region" description="Low complexity" evidence="1">
    <location>
        <begin position="1"/>
        <end position="11"/>
    </location>
</feature>
<evidence type="ECO:0000313" key="4">
    <source>
        <dbReference type="Proteomes" id="UP001648503"/>
    </source>
</evidence>
<evidence type="ECO:0000256" key="1">
    <source>
        <dbReference type="SAM" id="MobiDB-lite"/>
    </source>
</evidence>
<proteinExistence type="predicted"/>
<dbReference type="PROSITE" id="PS50053">
    <property type="entry name" value="UBIQUITIN_2"/>
    <property type="match status" value="1"/>
</dbReference>
<dbReference type="SMART" id="SM00213">
    <property type="entry name" value="UBQ"/>
    <property type="match status" value="1"/>
</dbReference>
<dbReference type="InterPro" id="IPR029071">
    <property type="entry name" value="Ubiquitin-like_domsf"/>
</dbReference>
<sequence>MTAGGSTSAGAGVPGGAADEKKSASTDQHINVKVMAPDQSEVFFKIKRSTPLLKLMNAYCERQGKQRQTVRFMYDGHRVEEHATPDQLDMEDGDAIDAMVEQLGGC</sequence>
<dbReference type="Pfam" id="PF11976">
    <property type="entry name" value="Rad60-SLD"/>
    <property type="match status" value="1"/>
</dbReference>
<feature type="domain" description="Ubiquitin-like" evidence="2">
    <location>
        <begin position="28"/>
        <end position="105"/>
    </location>
</feature>
<dbReference type="InterPro" id="IPR022617">
    <property type="entry name" value="Rad60/SUMO-like_dom"/>
</dbReference>
<dbReference type="Proteomes" id="UP001648503">
    <property type="component" value="Unassembled WGS sequence"/>
</dbReference>
<dbReference type="PANTHER" id="PTHR10562">
    <property type="entry name" value="SMALL UBIQUITIN-RELATED MODIFIER"/>
    <property type="match status" value="1"/>
</dbReference>
<name>A0ABQ8FK25_9FUNG</name>
<dbReference type="Gene3D" id="3.10.20.90">
    <property type="entry name" value="Phosphatidylinositol 3-kinase Catalytic Subunit, Chain A, domain 1"/>
    <property type="match status" value="1"/>
</dbReference>
<organism evidence="3 4">
    <name type="scientific">Batrachochytrium salamandrivorans</name>
    <dbReference type="NCBI Taxonomy" id="1357716"/>
    <lineage>
        <taxon>Eukaryota</taxon>
        <taxon>Fungi</taxon>
        <taxon>Fungi incertae sedis</taxon>
        <taxon>Chytridiomycota</taxon>
        <taxon>Chytridiomycota incertae sedis</taxon>
        <taxon>Chytridiomycetes</taxon>
        <taxon>Rhizophydiales</taxon>
        <taxon>Rhizophydiales incertae sedis</taxon>
        <taxon>Batrachochytrium</taxon>
    </lineage>
</organism>